<evidence type="ECO:0000313" key="2">
    <source>
        <dbReference type="EMBL" id="EKP95174.1"/>
    </source>
</evidence>
<dbReference type="GO" id="GO:0005975">
    <property type="term" value="P:carbohydrate metabolic process"/>
    <property type="evidence" value="ECO:0007669"/>
    <property type="project" value="InterPro"/>
</dbReference>
<keyword evidence="1" id="KW-0547">Nucleotide-binding</keyword>
<dbReference type="HAMAP" id="MF_00691">
    <property type="entry name" value="PxpA"/>
    <property type="match status" value="1"/>
</dbReference>
<reference evidence="2" key="1">
    <citation type="submission" date="2010-10" db="EMBL/GenBank/DDBJ databases">
        <authorList>
            <consortium name="US DOE Joint Genome Institute (JGI-PGF)"/>
            <person name="Lucas S."/>
            <person name="Copeland A."/>
            <person name="Lapidus A."/>
            <person name="Bruce D."/>
            <person name="Goodwin L."/>
            <person name="Pitluck S."/>
            <person name="Kyrpides N."/>
            <person name="Mavromatis K."/>
            <person name="Detter J.C."/>
            <person name="Han C."/>
            <person name="Land M."/>
            <person name="Hauser L."/>
            <person name="Markowitz V."/>
            <person name="Cheng J.-F."/>
            <person name="Hugenholtz P."/>
            <person name="Woyke T."/>
            <person name="Wu D."/>
            <person name="Pukall R."/>
            <person name="Wahrenburg C."/>
            <person name="Brambilla E."/>
            <person name="Klenk H.-P."/>
            <person name="Eisen J.A."/>
        </authorList>
    </citation>
    <scope>NUCLEOTIDE SEQUENCE [LARGE SCALE GENOMIC DNA]</scope>
    <source>
        <strain evidence="2">DSM 13965</strain>
    </source>
</reference>
<dbReference type="InterPro" id="IPR011330">
    <property type="entry name" value="Glyco_hydro/deAcase_b/a-brl"/>
</dbReference>
<dbReference type="CDD" id="cd10787">
    <property type="entry name" value="LamB_YcsF_like"/>
    <property type="match status" value="1"/>
</dbReference>
<sequence>MVPRVDLNADLGESFGVYRLGLDAEVLRHVTSANIACGFHAGDPMVMARTVAMAAENGVGIGAHPGHPDLQGFGRRSMELTPEEVKNLVIYQVGALTAFARAAGRPLQHVKAHGALYNMAARDLRLARAIAEGVKAAAPDSILLALAGSAMVRAAEEVGLKVAQEVFADRAYNADGTLVPRSRPDAMIHDPEIAIPRAVRMVTEGKVTAITGEEVPIRADSICVHGDNPEAIAFVARIRRALEEAGVEVVPLAQVVGG</sequence>
<dbReference type="PANTHER" id="PTHR30292">
    <property type="entry name" value="UNCHARACTERIZED PROTEIN YBGL-RELATED"/>
    <property type="match status" value="1"/>
</dbReference>
<comment type="function">
    <text evidence="1">Catalyzes the cleavage of 5-oxoproline to form L-glutamate coupled to the hydrolysis of ATP to ADP and inorganic phosphate.</text>
</comment>
<dbReference type="eggNOG" id="COG1540">
    <property type="taxonomic scope" value="Bacteria"/>
</dbReference>
<organism evidence="2 3">
    <name type="scientific">Thermaerobacter subterraneus DSM 13965</name>
    <dbReference type="NCBI Taxonomy" id="867903"/>
    <lineage>
        <taxon>Bacteria</taxon>
        <taxon>Bacillati</taxon>
        <taxon>Bacillota</taxon>
        <taxon>Clostridia</taxon>
        <taxon>Eubacteriales</taxon>
        <taxon>Clostridiales Family XVII. Incertae Sedis</taxon>
        <taxon>Thermaerobacter</taxon>
    </lineage>
</organism>
<dbReference type="InterPro" id="IPR005501">
    <property type="entry name" value="LamB/YcsF/PxpA-like"/>
</dbReference>
<dbReference type="NCBIfam" id="NF003814">
    <property type="entry name" value="PRK05406.1-3"/>
    <property type="match status" value="1"/>
</dbReference>
<keyword evidence="1" id="KW-0378">Hydrolase</keyword>
<dbReference type="RefSeq" id="WP_006903184.1">
    <property type="nucleotide sequence ID" value="NZ_JH976535.1"/>
</dbReference>
<comment type="caution">
    <text evidence="2">The sequence shown here is derived from an EMBL/GenBank/DDBJ whole genome shotgun (WGS) entry which is preliminary data.</text>
</comment>
<dbReference type="HOGENOM" id="CLU_069535_0_0_9"/>
<dbReference type="Gene3D" id="3.20.20.370">
    <property type="entry name" value="Glycoside hydrolase/deacetylase"/>
    <property type="match status" value="1"/>
</dbReference>
<dbReference type="GO" id="GO:0005524">
    <property type="term" value="F:ATP binding"/>
    <property type="evidence" value="ECO:0007669"/>
    <property type="project" value="UniProtKB-UniRule"/>
</dbReference>
<accession>K6Q2E3</accession>
<dbReference type="PANTHER" id="PTHR30292:SF0">
    <property type="entry name" value="5-OXOPROLINASE SUBUNIT A"/>
    <property type="match status" value="1"/>
</dbReference>
<gene>
    <name evidence="1" type="primary">pxpA</name>
    <name evidence="2" type="ORF">ThesuDRAFT_00911</name>
</gene>
<proteinExistence type="inferred from homology"/>
<dbReference type="Proteomes" id="UP000005710">
    <property type="component" value="Unassembled WGS sequence"/>
</dbReference>
<evidence type="ECO:0000256" key="1">
    <source>
        <dbReference type="HAMAP-Rule" id="MF_00691"/>
    </source>
</evidence>
<dbReference type="NCBIfam" id="NF003816">
    <property type="entry name" value="PRK05406.1-5"/>
    <property type="match status" value="1"/>
</dbReference>
<dbReference type="AlphaFoldDB" id="K6Q2E3"/>
<comment type="subunit">
    <text evidence="1">Forms a complex composed of PxpA, PxpB and PxpC.</text>
</comment>
<dbReference type="EMBL" id="AENY02000002">
    <property type="protein sequence ID" value="EKP95174.1"/>
    <property type="molecule type" value="Genomic_DNA"/>
</dbReference>
<dbReference type="GO" id="GO:0017168">
    <property type="term" value="F:5-oxoprolinase (ATP-hydrolyzing) activity"/>
    <property type="evidence" value="ECO:0007669"/>
    <property type="project" value="UniProtKB-UniRule"/>
</dbReference>
<name>K6Q2E3_9FIRM</name>
<protein>
    <recommendedName>
        <fullName evidence="1">5-oxoprolinase subunit A</fullName>
        <shortName evidence="1">5-OPase subunit A</shortName>
        <ecNumber evidence="1">3.5.2.9</ecNumber>
    </recommendedName>
    <alternativeName>
        <fullName evidence="1">5-oxoprolinase (ATP-hydrolyzing) subunit A</fullName>
    </alternativeName>
</protein>
<dbReference type="EC" id="3.5.2.9" evidence="1"/>
<dbReference type="SUPFAM" id="SSF88713">
    <property type="entry name" value="Glycoside hydrolase/deacetylase"/>
    <property type="match status" value="1"/>
</dbReference>
<comment type="catalytic activity">
    <reaction evidence="1">
        <text>5-oxo-L-proline + ATP + 2 H2O = L-glutamate + ADP + phosphate + H(+)</text>
        <dbReference type="Rhea" id="RHEA:10348"/>
        <dbReference type="ChEBI" id="CHEBI:15377"/>
        <dbReference type="ChEBI" id="CHEBI:15378"/>
        <dbReference type="ChEBI" id="CHEBI:29985"/>
        <dbReference type="ChEBI" id="CHEBI:30616"/>
        <dbReference type="ChEBI" id="CHEBI:43474"/>
        <dbReference type="ChEBI" id="CHEBI:58402"/>
        <dbReference type="ChEBI" id="CHEBI:456216"/>
        <dbReference type="EC" id="3.5.2.9"/>
    </reaction>
</comment>
<comment type="similarity">
    <text evidence="1">Belongs to the LamB/PxpA family.</text>
</comment>
<keyword evidence="1" id="KW-0067">ATP-binding</keyword>
<evidence type="ECO:0000313" key="3">
    <source>
        <dbReference type="Proteomes" id="UP000005710"/>
    </source>
</evidence>
<keyword evidence="3" id="KW-1185">Reference proteome</keyword>
<reference evidence="2" key="2">
    <citation type="submission" date="2012-10" db="EMBL/GenBank/DDBJ databases">
        <title>Improved high-quality draft of Thermaerobacter subterraneus C21, DSM 13965.</title>
        <authorList>
            <consortium name="DOE Joint Genome Institute"/>
            <person name="Eisen J."/>
            <person name="Huntemann M."/>
            <person name="Wei C.-L."/>
            <person name="Han J."/>
            <person name="Detter J.C."/>
            <person name="Han C."/>
            <person name="Tapia R."/>
            <person name="Chen A."/>
            <person name="Kyrpides N."/>
            <person name="Mavromatis K."/>
            <person name="Markowitz V."/>
            <person name="Szeto E."/>
            <person name="Ivanova N."/>
            <person name="Mikhailova N."/>
            <person name="Ovchinnikova G."/>
            <person name="Pagani I."/>
            <person name="Pati A."/>
            <person name="Goodwin L."/>
            <person name="Nordberg H.P."/>
            <person name="Cantor M.N."/>
            <person name="Hua S.X."/>
            <person name="Woyke T."/>
            <person name="Eisen J."/>
            <person name="Klenk H.-P."/>
        </authorList>
    </citation>
    <scope>NUCLEOTIDE SEQUENCE [LARGE SCALE GENOMIC DNA]</scope>
    <source>
        <strain evidence="2">DSM 13965</strain>
    </source>
</reference>
<dbReference type="OrthoDB" id="9773478at2"/>
<dbReference type="STRING" id="867903.ThesuDRAFT_00911"/>
<dbReference type="Pfam" id="PF03746">
    <property type="entry name" value="LamB_YcsF"/>
    <property type="match status" value="1"/>
</dbReference>